<proteinExistence type="predicted"/>
<organism evidence="1 3">
    <name type="scientific">Euplotes crassus</name>
    <dbReference type="NCBI Taxonomy" id="5936"/>
    <lineage>
        <taxon>Eukaryota</taxon>
        <taxon>Sar</taxon>
        <taxon>Alveolata</taxon>
        <taxon>Ciliophora</taxon>
        <taxon>Intramacronucleata</taxon>
        <taxon>Spirotrichea</taxon>
        <taxon>Hypotrichia</taxon>
        <taxon>Euplotida</taxon>
        <taxon>Euplotidae</taxon>
        <taxon>Moneuplotes</taxon>
    </lineage>
</organism>
<dbReference type="AlphaFoldDB" id="A0AAD1XM35"/>
<keyword evidence="3" id="KW-1185">Reference proteome</keyword>
<protein>
    <submittedName>
        <fullName evidence="1">Uncharacterized protein</fullName>
    </submittedName>
</protein>
<dbReference type="Proteomes" id="UP001295684">
    <property type="component" value="Unassembled WGS sequence"/>
</dbReference>
<dbReference type="EMBL" id="CAMPGE010016543">
    <property type="protein sequence ID" value="CAI2375094.1"/>
    <property type="molecule type" value="Genomic_DNA"/>
</dbReference>
<reference evidence="1" key="1">
    <citation type="submission" date="2023-07" db="EMBL/GenBank/DDBJ databases">
        <authorList>
            <consortium name="AG Swart"/>
            <person name="Singh M."/>
            <person name="Singh A."/>
            <person name="Seah K."/>
            <person name="Emmerich C."/>
        </authorList>
    </citation>
    <scope>NUCLEOTIDE SEQUENCE</scope>
    <source>
        <strain evidence="1">DP1</strain>
    </source>
</reference>
<evidence type="ECO:0000313" key="3">
    <source>
        <dbReference type="Proteomes" id="UP001295684"/>
    </source>
</evidence>
<gene>
    <name evidence="1" type="ORF">ECRASSUSDP1_LOCUS16415</name>
    <name evidence="2" type="ORF">ECRASSUSDP1_LOCUS16454</name>
</gene>
<evidence type="ECO:0000313" key="1">
    <source>
        <dbReference type="EMBL" id="CAI2375055.1"/>
    </source>
</evidence>
<sequence length="95" mass="11264">MDESCGINQVSRSLQFTNKLKRDKGSVSCHKTERLQVNLDKKKYYVKCKSQQRRESNTFRMGPNIRSPLDQHRKYFPISKSKAYSSRMLLLFMNK</sequence>
<accession>A0AAD1XM35</accession>
<name>A0AAD1XM35_EUPCR</name>
<dbReference type="EMBL" id="CAMPGE010016503">
    <property type="protein sequence ID" value="CAI2375055.1"/>
    <property type="molecule type" value="Genomic_DNA"/>
</dbReference>
<evidence type="ECO:0000313" key="2">
    <source>
        <dbReference type="EMBL" id="CAI2375094.1"/>
    </source>
</evidence>
<comment type="caution">
    <text evidence="1">The sequence shown here is derived from an EMBL/GenBank/DDBJ whole genome shotgun (WGS) entry which is preliminary data.</text>
</comment>